<organism evidence="2 3">
    <name type="scientific">Ficus carica</name>
    <name type="common">Common fig</name>
    <dbReference type="NCBI Taxonomy" id="3494"/>
    <lineage>
        <taxon>Eukaryota</taxon>
        <taxon>Viridiplantae</taxon>
        <taxon>Streptophyta</taxon>
        <taxon>Embryophyta</taxon>
        <taxon>Tracheophyta</taxon>
        <taxon>Spermatophyta</taxon>
        <taxon>Magnoliopsida</taxon>
        <taxon>eudicotyledons</taxon>
        <taxon>Gunneridae</taxon>
        <taxon>Pentapetalae</taxon>
        <taxon>rosids</taxon>
        <taxon>fabids</taxon>
        <taxon>Rosales</taxon>
        <taxon>Moraceae</taxon>
        <taxon>Ficeae</taxon>
        <taxon>Ficus</taxon>
    </lineage>
</organism>
<feature type="region of interest" description="Disordered" evidence="1">
    <location>
        <begin position="119"/>
        <end position="144"/>
    </location>
</feature>
<feature type="compositionally biased region" description="Low complexity" evidence="1">
    <location>
        <begin position="89"/>
        <end position="101"/>
    </location>
</feature>
<protein>
    <submittedName>
        <fullName evidence="2">Uncharacterized protein</fullName>
    </submittedName>
</protein>
<feature type="compositionally biased region" description="Pro residues" evidence="1">
    <location>
        <begin position="120"/>
        <end position="135"/>
    </location>
</feature>
<sequence length="201" mass="22594">MRLATYAIGGCICKTAQQQAQARPWKPKCPLGHAEWWGCAAYQARRTLASFHAYAHTPLPHLSGGLIHLYPWISQNQPHTPPSPPNPNPITTTTTTTSLTPPQFTKYVTKHHFLLLLLLHPPPPPPPPTPTPPTQSPLSSLSPPRYPTLHTTLAIVRRLPYPSPPPYPILHHHLRLLLLIKEKTKSSFPFPSHHHHNTRRL</sequence>
<name>A0AA88ACB3_FICCA</name>
<comment type="caution">
    <text evidence="2">The sequence shown here is derived from an EMBL/GenBank/DDBJ whole genome shotgun (WGS) entry which is preliminary data.</text>
</comment>
<evidence type="ECO:0000313" key="3">
    <source>
        <dbReference type="Proteomes" id="UP001187192"/>
    </source>
</evidence>
<dbReference type="AlphaFoldDB" id="A0AA88ACB3"/>
<accession>A0AA88ACB3</accession>
<reference evidence="2" key="1">
    <citation type="submission" date="2023-07" db="EMBL/GenBank/DDBJ databases">
        <title>draft genome sequence of fig (Ficus carica).</title>
        <authorList>
            <person name="Takahashi T."/>
            <person name="Nishimura K."/>
        </authorList>
    </citation>
    <scope>NUCLEOTIDE SEQUENCE</scope>
</reference>
<feature type="compositionally biased region" description="Pro residues" evidence="1">
    <location>
        <begin position="79"/>
        <end position="88"/>
    </location>
</feature>
<gene>
    <name evidence="2" type="ORF">TIFTF001_017490</name>
</gene>
<evidence type="ECO:0000313" key="2">
    <source>
        <dbReference type="EMBL" id="GMN48307.1"/>
    </source>
</evidence>
<keyword evidence="3" id="KW-1185">Reference proteome</keyword>
<dbReference type="Proteomes" id="UP001187192">
    <property type="component" value="Unassembled WGS sequence"/>
</dbReference>
<dbReference type="EMBL" id="BTGU01000028">
    <property type="protein sequence ID" value="GMN48307.1"/>
    <property type="molecule type" value="Genomic_DNA"/>
</dbReference>
<proteinExistence type="predicted"/>
<evidence type="ECO:0000256" key="1">
    <source>
        <dbReference type="SAM" id="MobiDB-lite"/>
    </source>
</evidence>
<feature type="region of interest" description="Disordered" evidence="1">
    <location>
        <begin position="77"/>
        <end position="101"/>
    </location>
</feature>